<evidence type="ECO:0000313" key="5">
    <source>
        <dbReference type="EMBL" id="MBU3851845.1"/>
    </source>
</evidence>
<feature type="compositionally biased region" description="Polar residues" evidence="2">
    <location>
        <begin position="107"/>
        <end position="125"/>
    </location>
</feature>
<dbReference type="CDD" id="cd00146">
    <property type="entry name" value="PKD"/>
    <property type="match status" value="1"/>
</dbReference>
<feature type="coiled-coil region" evidence="1">
    <location>
        <begin position="1000"/>
        <end position="1027"/>
    </location>
</feature>
<dbReference type="Gene3D" id="3.40.390.80">
    <property type="entry name" value="Peptidase M60, enhancin-like domain 2"/>
    <property type="match status" value="1"/>
</dbReference>
<dbReference type="EMBL" id="JAHLFS010000051">
    <property type="protein sequence ID" value="MBU3851845.1"/>
    <property type="molecule type" value="Genomic_DNA"/>
</dbReference>
<dbReference type="Pfam" id="PF03272">
    <property type="entry name" value="Mucin_bdg"/>
    <property type="match status" value="2"/>
</dbReference>
<reference evidence="5" key="1">
    <citation type="journal article" date="2021" name="PeerJ">
        <title>Extensive microbial diversity within the chicken gut microbiome revealed by metagenomics and culture.</title>
        <authorList>
            <person name="Gilroy R."/>
            <person name="Ravi A."/>
            <person name="Getino M."/>
            <person name="Pursley I."/>
            <person name="Horton D.L."/>
            <person name="Alikhan N.F."/>
            <person name="Baker D."/>
            <person name="Gharbi K."/>
            <person name="Hall N."/>
            <person name="Watson M."/>
            <person name="Adriaenssens E.M."/>
            <person name="Foster-Nyarko E."/>
            <person name="Jarju S."/>
            <person name="Secka A."/>
            <person name="Antonio M."/>
            <person name="Oren A."/>
            <person name="Chaudhuri R.R."/>
            <person name="La Ragione R."/>
            <person name="Hildebrand F."/>
            <person name="Pallen M.J."/>
        </authorList>
    </citation>
    <scope>NUCLEOTIDE SEQUENCE</scope>
    <source>
        <strain evidence="5">F6-6636</strain>
    </source>
</reference>
<keyword evidence="3" id="KW-0472">Membrane</keyword>
<evidence type="ECO:0000259" key="4">
    <source>
        <dbReference type="PROSITE" id="PS51723"/>
    </source>
</evidence>
<evidence type="ECO:0000313" key="6">
    <source>
        <dbReference type="Proteomes" id="UP000777303"/>
    </source>
</evidence>
<dbReference type="Pfam" id="PF13402">
    <property type="entry name" value="Peptidase_M60"/>
    <property type="match status" value="1"/>
</dbReference>
<feature type="region of interest" description="Disordered" evidence="2">
    <location>
        <begin position="80"/>
        <end position="125"/>
    </location>
</feature>
<dbReference type="SMART" id="SM01276">
    <property type="entry name" value="M60-like"/>
    <property type="match status" value="1"/>
</dbReference>
<feature type="transmembrane region" description="Helical" evidence="3">
    <location>
        <begin position="1519"/>
        <end position="1540"/>
    </location>
</feature>
<feature type="compositionally biased region" description="Low complexity" evidence="2">
    <location>
        <begin position="170"/>
        <end position="184"/>
    </location>
</feature>
<accession>A0A948TJE9</accession>
<gene>
    <name evidence="5" type="ORF">H9901_04005</name>
</gene>
<dbReference type="InterPro" id="IPR042279">
    <property type="entry name" value="Pep_M60_3"/>
</dbReference>
<keyword evidence="3" id="KW-1133">Transmembrane helix</keyword>
<proteinExistence type="predicted"/>
<feature type="compositionally biased region" description="Polar residues" evidence="2">
    <location>
        <begin position="160"/>
        <end position="169"/>
    </location>
</feature>
<dbReference type="Pfam" id="PF16403">
    <property type="entry name" value="Bact_surface_Ig-like"/>
    <property type="match status" value="3"/>
</dbReference>
<dbReference type="InterPro" id="IPR004954">
    <property type="entry name" value="Mucin-bd"/>
</dbReference>
<reference evidence="5" key="2">
    <citation type="submission" date="2021-04" db="EMBL/GenBank/DDBJ databases">
        <authorList>
            <person name="Gilroy R."/>
        </authorList>
    </citation>
    <scope>NUCLEOTIDE SEQUENCE</scope>
    <source>
        <strain evidence="5">F6-6636</strain>
    </source>
</reference>
<dbReference type="InterPro" id="IPR032179">
    <property type="entry name" value="Cry22Aa_Ig-like"/>
</dbReference>
<evidence type="ECO:0000256" key="1">
    <source>
        <dbReference type="SAM" id="Coils"/>
    </source>
</evidence>
<feature type="domain" description="Peptidase M60" evidence="4">
    <location>
        <begin position="495"/>
        <end position="789"/>
    </location>
</feature>
<organism evidence="5 6">
    <name type="scientific">Candidatus Paralactobacillus gallistercoris</name>
    <dbReference type="NCBI Taxonomy" id="2838724"/>
    <lineage>
        <taxon>Bacteria</taxon>
        <taxon>Bacillati</taxon>
        <taxon>Bacillota</taxon>
        <taxon>Bacilli</taxon>
        <taxon>Lactobacillales</taxon>
        <taxon>Lactobacillaceae</taxon>
        <taxon>Lactobacillus</taxon>
    </lineage>
</organism>
<dbReference type="Gene3D" id="1.10.390.30">
    <property type="entry name" value="Peptidase M60, enhancin-like domain 3"/>
    <property type="match status" value="1"/>
</dbReference>
<comment type="caution">
    <text evidence="5">The sequence shown here is derived from an EMBL/GenBank/DDBJ whole genome shotgun (WGS) entry which is preliminary data.</text>
</comment>
<feature type="region of interest" description="Disordered" evidence="2">
    <location>
        <begin position="160"/>
        <end position="184"/>
    </location>
</feature>
<keyword evidence="1" id="KW-0175">Coiled coil</keyword>
<dbReference type="PROSITE" id="PS51723">
    <property type="entry name" value="PEPTIDASE_M60"/>
    <property type="match status" value="1"/>
</dbReference>
<sequence>MKQKTYLGEKQDKTKLYKAKKKWVTSIGSTLLGVAVLGVSTDTQKVKAAEEDDRREHAHLKMEQTPHHQLSAVALTTNANNKASSTTTTQTSAASQDNHFTSEKVNEQTVTSEATSQQLPSSQEIVTAASATSAVTSQQVSADSASSQANNTNNVHSQLQATSTASSMVTNTPASSTANSTASMASQTSNATSYASQAIAQESTASQANQQPTFAINNAVLNLFVDGSNFTKLADHVTQSELDKLRKQIEQSAAGLQKDTELKLLTQAQNYLDEWQLSGLGNRVFGTIRYFNDGSGKLFISVHGRPHAYYEGRGYATITIKDKNGNLIYQQELIGNQTYNFEKSFILADGDLLTILHNEPFRLLVNKDSLRLTKNDEIKTFSYQINGTQLTDVTDVVYLTDQVQHLFADDQYQKLAFGVSEGTITNIQNAINNSNNLTSFQRQQLQQALDRARQLMAHTGGEIENNKLVSQDIFVLPADVITQVTNENRNMGTYHDRQSLGIILQQGATIRIHQANGNYNKEVLLRLLGDDSAKEASYKIGHNWLEITAKHDLALFIDTPIGTQNGEVPRIEYEIINGSAKKMPTFTINDNQHDFVTEWDNTKAQFALLRANNIQFLVPLLDIELIKNTDLYKLLREYDEQVFALFNQLTGLPTNTDLNHPILGRYFVKADAHGAGSAYYSNNWTAQNGHSISSYLTINWLPIHEIGHGYEIPTDGIDIVDVFNNIYGTLYQEQYLDDFVDNSWLFGGKKEQIINDLFNKLVNEHLTFDEIKQYNQKLLMLMNLVDFKGTSGFIKFNEYHRQLANAGYHKLARDFGSVWAIVFANEYNIDITPYFKAIGIYVDPVITANILNAHKQAVGMITQVVPADKIAEVLQQLGWDNADLKSQLSLITNEQLAALGLQSHVILHITNAEQLMGATINIMDGNRIVKTVVVNGTELDLGTLNNGVYTFMINHNGWRFAEDYLFVKQDGIITQTAVNRIILTEVQQLFSDNTYTKLAANTTYEMISRLQTNINKLNNEQQRQANIALLQKAASMIDQWNLNGLSGNVATVIYRNDDNVLHVKINAGTPHVYIKNTFITITVKDANGKIIFQKNLIGNQHYDAESFDIPFTAGSQLIITHCEPHRLIVSTPDLQIPNQKNLTYEVTKSGALRLIGNNTAPVINIPSADITLVQGEAFDPLTGVTASDVDDGNLTTQIKVTSNVDTNKVGNYRVIYTVTDHDGAITTQTVNVKVLPKQVAINNMPVINVPQTNITLTQGEAFDPLVGVTASDAEDGKLPVVVLQNNVNVNQPGIYHVIYQATDKNGAKVTKQVTVTIKGKANDAPTITVPHDHVTITTGEHFDPLANVSANDTEDGALPVKIIATNLDNSQPGVYQITYQAIDHQGVQVNKTITVTVKAAESTDDTTQLESTDKVITDQPIITTNHQSQLTQIPVATRLPNHADMSDDIFVPLHPTNLTNKQVIKADKVVTPLVAAYPTTTPSLFNHQQQLNDDMALTTSSAVTKPTVPNRSRPKHAKLAKHVVAIGASMTAIVLAALVIKRTSKRNKKH</sequence>
<dbReference type="Gene3D" id="2.60.40.10">
    <property type="entry name" value="Immunoglobulins"/>
    <property type="match status" value="3"/>
</dbReference>
<dbReference type="Proteomes" id="UP000777303">
    <property type="component" value="Unassembled WGS sequence"/>
</dbReference>
<dbReference type="InterPro" id="IPR013783">
    <property type="entry name" value="Ig-like_fold"/>
</dbReference>
<protein>
    <submittedName>
        <fullName evidence="5">DUF5011 domain-containing protein</fullName>
    </submittedName>
</protein>
<dbReference type="InterPro" id="IPR031161">
    <property type="entry name" value="Peptidase_M60_dom"/>
</dbReference>
<evidence type="ECO:0000256" key="3">
    <source>
        <dbReference type="SAM" id="Phobius"/>
    </source>
</evidence>
<feature type="compositionally biased region" description="Low complexity" evidence="2">
    <location>
        <begin position="80"/>
        <end position="98"/>
    </location>
</feature>
<keyword evidence="3" id="KW-0812">Transmembrane</keyword>
<name>A0A948TJE9_9LACO</name>
<evidence type="ECO:0000256" key="2">
    <source>
        <dbReference type="SAM" id="MobiDB-lite"/>
    </source>
</evidence>